<dbReference type="Pfam" id="PF25601">
    <property type="entry name" value="AAA_lid_14"/>
    <property type="match status" value="1"/>
</dbReference>
<comment type="caution">
    <text evidence="6">The sequence shown here is derived from an EMBL/GenBank/DDBJ whole genome shotgun (WGS) entry which is preliminary data.</text>
</comment>
<protein>
    <submittedName>
        <fullName evidence="6">Sigma-54-dependent Fis family transcriptional regulator</fullName>
    </submittedName>
</protein>
<dbReference type="Gene3D" id="3.40.50.300">
    <property type="entry name" value="P-loop containing nucleotide triphosphate hydrolases"/>
    <property type="match status" value="1"/>
</dbReference>
<dbReference type="InterPro" id="IPR058031">
    <property type="entry name" value="AAA_lid_NorR"/>
</dbReference>
<dbReference type="Gene3D" id="1.10.10.60">
    <property type="entry name" value="Homeodomain-like"/>
    <property type="match status" value="1"/>
</dbReference>
<dbReference type="InterPro" id="IPR027417">
    <property type="entry name" value="P-loop_NTPase"/>
</dbReference>
<dbReference type="Pfam" id="PF00158">
    <property type="entry name" value="Sigma54_activat"/>
    <property type="match status" value="1"/>
</dbReference>
<dbReference type="InterPro" id="IPR002078">
    <property type="entry name" value="Sigma_54_int"/>
</dbReference>
<organism evidence="6">
    <name type="scientific">Caldithrix abyssi</name>
    <dbReference type="NCBI Taxonomy" id="187145"/>
    <lineage>
        <taxon>Bacteria</taxon>
        <taxon>Pseudomonadati</taxon>
        <taxon>Calditrichota</taxon>
        <taxon>Calditrichia</taxon>
        <taxon>Calditrichales</taxon>
        <taxon>Calditrichaceae</taxon>
        <taxon>Caldithrix</taxon>
    </lineage>
</organism>
<feature type="domain" description="Sigma-54 factor interaction" evidence="5">
    <location>
        <begin position="142"/>
        <end position="368"/>
    </location>
</feature>
<dbReference type="GO" id="GO:0043565">
    <property type="term" value="F:sequence-specific DNA binding"/>
    <property type="evidence" value="ECO:0007669"/>
    <property type="project" value="InterPro"/>
</dbReference>
<dbReference type="EMBL" id="DRQG01000143">
    <property type="protein sequence ID" value="HGY57087.1"/>
    <property type="molecule type" value="Genomic_DNA"/>
</dbReference>
<dbReference type="SUPFAM" id="SSF52540">
    <property type="entry name" value="P-loop containing nucleoside triphosphate hydrolases"/>
    <property type="match status" value="1"/>
</dbReference>
<dbReference type="InterPro" id="IPR009057">
    <property type="entry name" value="Homeodomain-like_sf"/>
</dbReference>
<dbReference type="GO" id="GO:0006355">
    <property type="term" value="P:regulation of DNA-templated transcription"/>
    <property type="evidence" value="ECO:0007669"/>
    <property type="project" value="InterPro"/>
</dbReference>
<dbReference type="Pfam" id="PF02954">
    <property type="entry name" value="HTH_8"/>
    <property type="match status" value="1"/>
</dbReference>
<name>A0A7V4U472_CALAY</name>
<evidence type="ECO:0000256" key="2">
    <source>
        <dbReference type="ARBA" id="ARBA00022840"/>
    </source>
</evidence>
<dbReference type="PROSITE" id="PS50045">
    <property type="entry name" value="SIGMA54_INTERACT_4"/>
    <property type="match status" value="1"/>
</dbReference>
<proteinExistence type="predicted"/>
<dbReference type="CDD" id="cd00009">
    <property type="entry name" value="AAA"/>
    <property type="match status" value="1"/>
</dbReference>
<keyword evidence="4" id="KW-0804">Transcription</keyword>
<dbReference type="GO" id="GO:0005524">
    <property type="term" value="F:ATP binding"/>
    <property type="evidence" value="ECO:0007669"/>
    <property type="project" value="UniProtKB-KW"/>
</dbReference>
<evidence type="ECO:0000313" key="6">
    <source>
        <dbReference type="EMBL" id="HGY57087.1"/>
    </source>
</evidence>
<reference evidence="6" key="1">
    <citation type="journal article" date="2020" name="mSystems">
        <title>Genome- and Community-Level Interaction Insights into Carbon Utilization and Element Cycling Functions of Hydrothermarchaeota in Hydrothermal Sediment.</title>
        <authorList>
            <person name="Zhou Z."/>
            <person name="Liu Y."/>
            <person name="Xu W."/>
            <person name="Pan J."/>
            <person name="Luo Z.H."/>
            <person name="Li M."/>
        </authorList>
    </citation>
    <scope>NUCLEOTIDE SEQUENCE [LARGE SCALE GENOMIC DNA]</scope>
    <source>
        <strain evidence="6">HyVt-577</strain>
    </source>
</reference>
<sequence length="445" mass="52127">MHSKTAFISNRIDFYQNLIKERQSALYDADLFDHVEANRKLIYQSYYKLFIVDFDTPFLAVPPWLREQSHHEYYYLFIFLTEKPITAELQQLVGNRLFRVINPKLALHELPEIMEEANRLIREHRYPQENNLNVNSVVSGGLLGFHPAIRSINNYIEIISKARFAPCLIRGETGTGKNLCARLIHKSGGLDESQFYEINCENRTTNDLLREFFGEDNHPDGQRIGLFEKYAGGTLVLKNIEKLPREVQDKLLLVMEDHVYRPLDSNRVVESRIRLIGTTKHNLEWFVKQQNFNSGLYYYLNAFEIHLPPLRERKEDIELFAHYYMQSFSYLYAKKITSFSPSAMNVLKDYKWPGNIRELKDVIERAVFTSTSEQITNKSFPETLSYKIETSSDEEHFGNCSIREIEKIHIKQVLMNTNGNKSRAASILDISRTTLREKMRQYGLN</sequence>
<keyword evidence="2" id="KW-0067">ATP-binding</keyword>
<gene>
    <name evidence="6" type="ORF">ENK44_15365</name>
</gene>
<evidence type="ECO:0000256" key="3">
    <source>
        <dbReference type="ARBA" id="ARBA00023015"/>
    </source>
</evidence>
<dbReference type="SUPFAM" id="SSF46689">
    <property type="entry name" value="Homeodomain-like"/>
    <property type="match status" value="1"/>
</dbReference>
<evidence type="ECO:0000259" key="5">
    <source>
        <dbReference type="PROSITE" id="PS50045"/>
    </source>
</evidence>
<dbReference type="InterPro" id="IPR002197">
    <property type="entry name" value="HTH_Fis"/>
</dbReference>
<dbReference type="Proteomes" id="UP000885779">
    <property type="component" value="Unassembled WGS sequence"/>
</dbReference>
<dbReference type="PRINTS" id="PR01590">
    <property type="entry name" value="HTHFIS"/>
</dbReference>
<evidence type="ECO:0000256" key="1">
    <source>
        <dbReference type="ARBA" id="ARBA00022741"/>
    </source>
</evidence>
<evidence type="ECO:0000256" key="4">
    <source>
        <dbReference type="ARBA" id="ARBA00023163"/>
    </source>
</evidence>
<keyword evidence="3" id="KW-0805">Transcription regulation</keyword>
<dbReference type="Gene3D" id="1.10.8.60">
    <property type="match status" value="1"/>
</dbReference>
<keyword evidence="1" id="KW-0547">Nucleotide-binding</keyword>
<accession>A0A7V4U472</accession>
<dbReference type="PANTHER" id="PTHR32071">
    <property type="entry name" value="TRANSCRIPTIONAL REGULATORY PROTEIN"/>
    <property type="match status" value="1"/>
</dbReference>
<dbReference type="AlphaFoldDB" id="A0A7V4U472"/>